<feature type="compositionally biased region" description="Basic and acidic residues" evidence="1">
    <location>
        <begin position="332"/>
        <end position="341"/>
    </location>
</feature>
<feature type="region of interest" description="Disordered" evidence="1">
    <location>
        <begin position="1"/>
        <end position="31"/>
    </location>
</feature>
<dbReference type="Proteomes" id="UP001159363">
    <property type="component" value="Chromosome 7"/>
</dbReference>
<dbReference type="EMBL" id="JARBHB010000008">
    <property type="protein sequence ID" value="KAJ8877827.1"/>
    <property type="molecule type" value="Genomic_DNA"/>
</dbReference>
<reference evidence="2 3" key="1">
    <citation type="submission" date="2023-02" db="EMBL/GenBank/DDBJ databases">
        <title>LHISI_Scaffold_Assembly.</title>
        <authorList>
            <person name="Stuart O.P."/>
            <person name="Cleave R."/>
            <person name="Magrath M.J.L."/>
            <person name="Mikheyev A.S."/>
        </authorList>
    </citation>
    <scope>NUCLEOTIDE SEQUENCE [LARGE SCALE GENOMIC DNA]</scope>
    <source>
        <strain evidence="2">Daus_M_001</strain>
        <tissue evidence="2">Leg muscle</tissue>
    </source>
</reference>
<feature type="region of interest" description="Disordered" evidence="1">
    <location>
        <begin position="300"/>
        <end position="341"/>
    </location>
</feature>
<protein>
    <submittedName>
        <fullName evidence="2">Uncharacterized protein</fullName>
    </submittedName>
</protein>
<keyword evidence="3" id="KW-1185">Reference proteome</keyword>
<proteinExistence type="predicted"/>
<sequence>MKRWGKREIPEETRRPAASSGTIPGNDPAEDLTRYELRRSSNEGCICASETKTDESFRAMQTGVCKAIIACTRKALHWRAVLPAAARLNVDLEQEGKDKRFADQEVRWEGDGERSRKTRRVAVTMFGIPGCPRAGFLERLQRGHVTACGNGPRHICVSQACSTSPLPFLVHPFAAAHRSFPPLQFRVACIIPPVGHRPCLPCASISRGYSRQTYIRVAKGYSGGREFESLSGHPYFGFPMVSRNHSMRMLGWFLDTSRGRFLPCSRISEKLKGRVSIGPESALSCSSSRDDFIMTSERTRSGRFNSAPRRPPPLEKGTGGVPRTEQRWNATEGKRGREQEHGEEVKMARALEARGHICSRRRRRTARGIIAVRTASLPVQCFDTEEELP</sequence>
<evidence type="ECO:0000313" key="3">
    <source>
        <dbReference type="Proteomes" id="UP001159363"/>
    </source>
</evidence>
<name>A0ABQ9H0N2_9NEOP</name>
<evidence type="ECO:0000313" key="2">
    <source>
        <dbReference type="EMBL" id="KAJ8877827.1"/>
    </source>
</evidence>
<evidence type="ECO:0000256" key="1">
    <source>
        <dbReference type="SAM" id="MobiDB-lite"/>
    </source>
</evidence>
<accession>A0ABQ9H0N2</accession>
<comment type="caution">
    <text evidence="2">The sequence shown here is derived from an EMBL/GenBank/DDBJ whole genome shotgun (WGS) entry which is preliminary data.</text>
</comment>
<feature type="compositionally biased region" description="Basic and acidic residues" evidence="1">
    <location>
        <begin position="1"/>
        <end position="15"/>
    </location>
</feature>
<gene>
    <name evidence="2" type="ORF">PR048_022285</name>
</gene>
<organism evidence="2 3">
    <name type="scientific">Dryococelus australis</name>
    <dbReference type="NCBI Taxonomy" id="614101"/>
    <lineage>
        <taxon>Eukaryota</taxon>
        <taxon>Metazoa</taxon>
        <taxon>Ecdysozoa</taxon>
        <taxon>Arthropoda</taxon>
        <taxon>Hexapoda</taxon>
        <taxon>Insecta</taxon>
        <taxon>Pterygota</taxon>
        <taxon>Neoptera</taxon>
        <taxon>Polyneoptera</taxon>
        <taxon>Phasmatodea</taxon>
        <taxon>Verophasmatodea</taxon>
        <taxon>Anareolatae</taxon>
        <taxon>Phasmatidae</taxon>
        <taxon>Eurycanthinae</taxon>
        <taxon>Dryococelus</taxon>
    </lineage>
</organism>